<evidence type="ECO:0000313" key="5">
    <source>
        <dbReference type="EMBL" id="KAG1282105.1"/>
    </source>
</evidence>
<protein>
    <submittedName>
        <fullName evidence="5">Uncharacterized protein</fullName>
    </submittedName>
</protein>
<evidence type="ECO:0000313" key="6">
    <source>
        <dbReference type="Proteomes" id="UP000716291"/>
    </source>
</evidence>
<dbReference type="InterPro" id="IPR035906">
    <property type="entry name" value="MetI-like_sf"/>
</dbReference>
<dbReference type="SUPFAM" id="SSF161098">
    <property type="entry name" value="MetI-like"/>
    <property type="match status" value="1"/>
</dbReference>
<keyword evidence="4" id="KW-0472">Membrane</keyword>
<dbReference type="AlphaFoldDB" id="A0A9P6WTH3"/>
<sequence length="85" mass="9137">MNRRAWLSPGLLLAAPVLFFAAFFLAPLAVVALASITGGPDGVTLTLQQYLRVLADQYHWDVILVTFRLAFFTTVCAGRPGVASA</sequence>
<name>A0A9P6WTH3_RHIOR</name>
<accession>A0A9P6WTH3</accession>
<comment type="subcellular location">
    <subcellularLocation>
        <location evidence="1">Membrane</location>
        <topology evidence="1">Multi-pass membrane protein</topology>
    </subcellularLocation>
</comment>
<evidence type="ECO:0000256" key="1">
    <source>
        <dbReference type="ARBA" id="ARBA00004141"/>
    </source>
</evidence>
<reference evidence="5" key="1">
    <citation type="journal article" date="2020" name="Microb. Genom.">
        <title>Genetic diversity of clinical and environmental Mucorales isolates obtained from an investigation of mucormycosis cases among solid organ transplant recipients.</title>
        <authorList>
            <person name="Nguyen M.H."/>
            <person name="Kaul D."/>
            <person name="Muto C."/>
            <person name="Cheng S.J."/>
            <person name="Richter R.A."/>
            <person name="Bruno V.M."/>
            <person name="Liu G."/>
            <person name="Beyhan S."/>
            <person name="Sundermann A.J."/>
            <person name="Mounaud S."/>
            <person name="Pasculle A.W."/>
            <person name="Nierman W.C."/>
            <person name="Driscoll E."/>
            <person name="Cumbie R."/>
            <person name="Clancy C.J."/>
            <person name="Dupont C.L."/>
        </authorList>
    </citation>
    <scope>NUCLEOTIDE SEQUENCE</scope>
    <source>
        <strain evidence="5">GL11</strain>
    </source>
</reference>
<keyword evidence="3" id="KW-1133">Transmembrane helix</keyword>
<dbReference type="EMBL" id="JAANQT010008328">
    <property type="protein sequence ID" value="KAG1282105.1"/>
    <property type="molecule type" value="Genomic_DNA"/>
</dbReference>
<proteinExistence type="predicted"/>
<comment type="caution">
    <text evidence="5">The sequence shown here is derived from an EMBL/GenBank/DDBJ whole genome shotgun (WGS) entry which is preliminary data.</text>
</comment>
<dbReference type="Gene3D" id="1.10.3720.10">
    <property type="entry name" value="MetI-like"/>
    <property type="match status" value="1"/>
</dbReference>
<evidence type="ECO:0000256" key="4">
    <source>
        <dbReference type="ARBA" id="ARBA00023136"/>
    </source>
</evidence>
<organism evidence="5 6">
    <name type="scientific">Rhizopus oryzae</name>
    <name type="common">Mucormycosis agent</name>
    <name type="synonym">Rhizopus arrhizus var. delemar</name>
    <dbReference type="NCBI Taxonomy" id="64495"/>
    <lineage>
        <taxon>Eukaryota</taxon>
        <taxon>Fungi</taxon>
        <taxon>Fungi incertae sedis</taxon>
        <taxon>Mucoromycota</taxon>
        <taxon>Mucoromycotina</taxon>
        <taxon>Mucoromycetes</taxon>
        <taxon>Mucorales</taxon>
        <taxon>Mucorineae</taxon>
        <taxon>Rhizopodaceae</taxon>
        <taxon>Rhizopus</taxon>
    </lineage>
</organism>
<evidence type="ECO:0000256" key="3">
    <source>
        <dbReference type="ARBA" id="ARBA00022989"/>
    </source>
</evidence>
<dbReference type="Proteomes" id="UP000716291">
    <property type="component" value="Unassembled WGS sequence"/>
</dbReference>
<keyword evidence="6" id="KW-1185">Reference proteome</keyword>
<dbReference type="GO" id="GO:0016020">
    <property type="term" value="C:membrane"/>
    <property type="evidence" value="ECO:0007669"/>
    <property type="project" value="UniProtKB-SubCell"/>
</dbReference>
<gene>
    <name evidence="5" type="ORF">G6F64_014424</name>
</gene>
<keyword evidence="2" id="KW-0812">Transmembrane</keyword>
<evidence type="ECO:0000256" key="2">
    <source>
        <dbReference type="ARBA" id="ARBA00022692"/>
    </source>
</evidence>